<proteinExistence type="predicted"/>
<comment type="caution">
    <text evidence="1">The sequence shown here is derived from an EMBL/GenBank/DDBJ whole genome shotgun (WGS) entry which is preliminary data.</text>
</comment>
<accession>A0ABQ8YW82</accession>
<evidence type="ECO:0000313" key="2">
    <source>
        <dbReference type="Proteomes" id="UP001150062"/>
    </source>
</evidence>
<gene>
    <name evidence="1" type="ORF">M0813_00016</name>
</gene>
<dbReference type="Proteomes" id="UP001150062">
    <property type="component" value="Unassembled WGS sequence"/>
</dbReference>
<sequence length="324" mass="38369">MQPKFKNMLNSWKTTENKNEILNITEVLKNVQNVDETRQIENPIYNEIKSPDNIKKIIFDKNTEKIQILKNKTQLLKNLNKQNIFSKLSKEKSKKNYDSNFQKEFTKFEKNDKFDSSDLAFYPRQSKIRAKKKLSNNYSQFSSNLENREINYLEFLEITNPENSANTPPPISKNAKIETKQEIQPKKKKRKILIFKKKKKYLKKDKIETKKLTVQYTDIINAIFIKSKTIQIFYSHLIQKISFNSDKIENINLFKIPTEYNLFFGDNKDNSLIFEYLLKLQNFGIVFVKMLYHKKKTKIENLNSSIGIKASYYCSDVFSISLIV</sequence>
<name>A0ABQ8YW82_9EUKA</name>
<reference evidence="1" key="1">
    <citation type="submission" date="2022-08" db="EMBL/GenBank/DDBJ databases">
        <title>Novel sulfate-reducing endosymbionts in the free-living metamonad Anaeramoeba.</title>
        <authorList>
            <person name="Jerlstrom-Hultqvist J."/>
            <person name="Cepicka I."/>
            <person name="Gallot-Lavallee L."/>
            <person name="Salas-Leiva D."/>
            <person name="Curtis B.A."/>
            <person name="Zahonova K."/>
            <person name="Pipaliya S."/>
            <person name="Dacks J."/>
            <person name="Roger A.J."/>
        </authorList>
    </citation>
    <scope>NUCLEOTIDE SEQUENCE</scope>
    <source>
        <strain evidence="1">Schooner1</strain>
    </source>
</reference>
<dbReference type="EMBL" id="JAOAOG010000103">
    <property type="protein sequence ID" value="KAJ6248863.1"/>
    <property type="molecule type" value="Genomic_DNA"/>
</dbReference>
<keyword evidence="2" id="KW-1185">Reference proteome</keyword>
<evidence type="ECO:0000313" key="1">
    <source>
        <dbReference type="EMBL" id="KAJ6248863.1"/>
    </source>
</evidence>
<protein>
    <submittedName>
        <fullName evidence="1">Uncharacterized protein</fullName>
    </submittedName>
</protein>
<organism evidence="1 2">
    <name type="scientific">Anaeramoeba flamelloides</name>
    <dbReference type="NCBI Taxonomy" id="1746091"/>
    <lineage>
        <taxon>Eukaryota</taxon>
        <taxon>Metamonada</taxon>
        <taxon>Anaeramoebidae</taxon>
        <taxon>Anaeramoeba</taxon>
    </lineage>
</organism>